<comment type="caution">
    <text evidence="2">The sequence shown here is derived from an EMBL/GenBank/DDBJ whole genome shotgun (WGS) entry which is preliminary data.</text>
</comment>
<gene>
    <name evidence="2" type="ORF">GCM10010990_35470</name>
</gene>
<organism evidence="2 3">
    <name type="scientific">Croceicoccus mobilis</name>
    <dbReference type="NCBI Taxonomy" id="1703339"/>
    <lineage>
        <taxon>Bacteria</taxon>
        <taxon>Pseudomonadati</taxon>
        <taxon>Pseudomonadota</taxon>
        <taxon>Alphaproteobacteria</taxon>
        <taxon>Sphingomonadales</taxon>
        <taxon>Erythrobacteraceae</taxon>
        <taxon>Croceicoccus</taxon>
    </lineage>
</organism>
<evidence type="ECO:0000313" key="3">
    <source>
        <dbReference type="Proteomes" id="UP000612349"/>
    </source>
</evidence>
<dbReference type="Proteomes" id="UP000612349">
    <property type="component" value="Unassembled WGS sequence"/>
</dbReference>
<name>A0A917DZP6_9SPHN</name>
<proteinExistence type="predicted"/>
<feature type="region of interest" description="Disordered" evidence="1">
    <location>
        <begin position="29"/>
        <end position="53"/>
    </location>
</feature>
<dbReference type="EMBL" id="BMIP01000011">
    <property type="protein sequence ID" value="GGD82346.1"/>
    <property type="molecule type" value="Genomic_DNA"/>
</dbReference>
<dbReference type="AlphaFoldDB" id="A0A917DZP6"/>
<sequence length="61" mass="7221">MPVFKAKITQIYRVEKWITIDIEAEDEEEAIDTLNERDSPSSSDPWEDHWSLENEVIQIET</sequence>
<protein>
    <submittedName>
        <fullName evidence="2">Uncharacterized protein</fullName>
    </submittedName>
</protein>
<reference evidence="2" key="1">
    <citation type="journal article" date="2014" name="Int. J. Syst. Evol. Microbiol.">
        <title>Complete genome sequence of Corynebacterium casei LMG S-19264T (=DSM 44701T), isolated from a smear-ripened cheese.</title>
        <authorList>
            <consortium name="US DOE Joint Genome Institute (JGI-PGF)"/>
            <person name="Walter F."/>
            <person name="Albersmeier A."/>
            <person name="Kalinowski J."/>
            <person name="Ruckert C."/>
        </authorList>
    </citation>
    <scope>NUCLEOTIDE SEQUENCE</scope>
    <source>
        <strain evidence="2">CGMCC 1.15360</strain>
    </source>
</reference>
<reference evidence="2" key="2">
    <citation type="submission" date="2020-09" db="EMBL/GenBank/DDBJ databases">
        <authorList>
            <person name="Sun Q."/>
            <person name="Zhou Y."/>
        </authorList>
    </citation>
    <scope>NUCLEOTIDE SEQUENCE</scope>
    <source>
        <strain evidence="2">CGMCC 1.15360</strain>
    </source>
</reference>
<accession>A0A917DZP6</accession>
<dbReference type="RefSeq" id="WP_066769443.1">
    <property type="nucleotide sequence ID" value="NZ_BMIP01000011.1"/>
</dbReference>
<keyword evidence="3" id="KW-1185">Reference proteome</keyword>
<evidence type="ECO:0000256" key="1">
    <source>
        <dbReference type="SAM" id="MobiDB-lite"/>
    </source>
</evidence>
<evidence type="ECO:0000313" key="2">
    <source>
        <dbReference type="EMBL" id="GGD82346.1"/>
    </source>
</evidence>